<dbReference type="AlphaFoldDB" id="A0AAD8T2S4"/>
<comment type="subcellular location">
    <subcellularLocation>
        <location evidence="1 8">Membrane</location>
        <topology evidence="1 8">Multi-pass membrane protein</topology>
    </subcellularLocation>
</comment>
<evidence type="ECO:0000256" key="6">
    <source>
        <dbReference type="ARBA" id="ARBA00023136"/>
    </source>
</evidence>
<dbReference type="PANTHER" id="PTHR31942">
    <property type="entry name" value="MLO-LIKE PROTEIN 1"/>
    <property type="match status" value="1"/>
</dbReference>
<dbReference type="InterPro" id="IPR004326">
    <property type="entry name" value="Mlo"/>
</dbReference>
<accession>A0AAD8T2S4</accession>
<comment type="function">
    <text evidence="8">May be involved in modulation of pathogen defense and leaf cell death.</text>
</comment>
<protein>
    <recommendedName>
        <fullName evidence="8">MLO-like protein</fullName>
    </recommendedName>
</protein>
<name>A0AAD8T2S4_LOLMU</name>
<evidence type="ECO:0000256" key="8">
    <source>
        <dbReference type="RuleBase" id="RU280816"/>
    </source>
</evidence>
<reference evidence="10" key="1">
    <citation type="submission" date="2023-07" db="EMBL/GenBank/DDBJ databases">
        <title>A chromosome-level genome assembly of Lolium multiflorum.</title>
        <authorList>
            <person name="Chen Y."/>
            <person name="Copetti D."/>
            <person name="Kolliker R."/>
            <person name="Studer B."/>
        </authorList>
    </citation>
    <scope>NUCLEOTIDE SEQUENCE</scope>
    <source>
        <strain evidence="10">02402/16</strain>
        <tissue evidence="10">Leaf</tissue>
    </source>
</reference>
<dbReference type="EMBL" id="JAUUTY010000003">
    <property type="protein sequence ID" value="KAK1668848.1"/>
    <property type="molecule type" value="Genomic_DNA"/>
</dbReference>
<dbReference type="Pfam" id="PF03094">
    <property type="entry name" value="Mlo"/>
    <property type="match status" value="1"/>
</dbReference>
<comment type="domain">
    <text evidence="8">The C-terminus contains a calmodulin-binding domain, which binds calmodulin in a calcium-dependent fashion.</text>
</comment>
<keyword evidence="5 8" id="KW-1133">Transmembrane helix</keyword>
<feature type="transmembrane region" description="Helical" evidence="9">
    <location>
        <begin position="140"/>
        <end position="161"/>
    </location>
</feature>
<keyword evidence="6 8" id="KW-0472">Membrane</keyword>
<feature type="transmembrane region" description="Helical" evidence="9">
    <location>
        <begin position="345"/>
        <end position="368"/>
    </location>
</feature>
<comment type="similarity">
    <text evidence="2 8">Belongs to the MLO family.</text>
</comment>
<evidence type="ECO:0000256" key="7">
    <source>
        <dbReference type="ARBA" id="ARBA00023265"/>
    </source>
</evidence>
<feature type="transmembrane region" description="Helical" evidence="9">
    <location>
        <begin position="265"/>
        <end position="283"/>
    </location>
</feature>
<keyword evidence="8" id="KW-0112">Calmodulin-binding</keyword>
<feature type="transmembrane region" description="Helical" evidence="9">
    <location>
        <begin position="59"/>
        <end position="76"/>
    </location>
</feature>
<evidence type="ECO:0000313" key="11">
    <source>
        <dbReference type="Proteomes" id="UP001231189"/>
    </source>
</evidence>
<evidence type="ECO:0000256" key="9">
    <source>
        <dbReference type="SAM" id="Phobius"/>
    </source>
</evidence>
<dbReference type="GO" id="GO:0006952">
    <property type="term" value="P:defense response"/>
    <property type="evidence" value="ECO:0007669"/>
    <property type="project" value="UniProtKB-KW"/>
</dbReference>
<keyword evidence="3 8" id="KW-0812">Transmembrane</keyword>
<dbReference type="GO" id="GO:0005516">
    <property type="term" value="F:calmodulin binding"/>
    <property type="evidence" value="ECO:0007669"/>
    <property type="project" value="UniProtKB-KW"/>
</dbReference>
<sequence>MPEADALEFTPTWIVAGVCSLIVVISLAVERFLHYIGKTLKRKNQKALFEALLKVKEELMLLGFISLLLTVSQGVIQRTCIPPSWTNYMLPCKKMDAHTVTAKVLALGARRLLSKSGPRSEHCQNKGKVPLLSPDALHQLHIFIFVLAITHVILSAVTMFLGGEKIRQWKRWDDEIEKNAGNGSKKLTHVQQFEFIRENFNGVGKESMILSWMHSFAKQFYASVTKSDYTTMRLGFIMTHCRGNPKFHFHRYMVRALEADFKKVVGIRWYLWIFVVIFMLLNVNGLHTYFWISFIPLILLLAVGTKLEHVIAQLAHEVAEKHSAIEGDLVVNPSDEHFWCARPRVILYLIHFILFQNAFEIALFFWMLTTYGFNSCIMDHVPLIVPRLVIGVVIQLLCSYSTLPLYAIVTQMGTFFKKEIFDEHIQQGLVGWAQKAKRRTESIKDAAGGGTHGPSSGLEMLRRAAAAIQGSRAPQR</sequence>
<feature type="transmembrane region" description="Helical" evidence="9">
    <location>
        <begin position="12"/>
        <end position="33"/>
    </location>
</feature>
<keyword evidence="4 8" id="KW-0611">Plant defense</keyword>
<keyword evidence="7 8" id="KW-0568">Pathogenesis-related protein</keyword>
<keyword evidence="11" id="KW-1185">Reference proteome</keyword>
<evidence type="ECO:0000256" key="3">
    <source>
        <dbReference type="ARBA" id="ARBA00022692"/>
    </source>
</evidence>
<evidence type="ECO:0000256" key="5">
    <source>
        <dbReference type="ARBA" id="ARBA00022989"/>
    </source>
</evidence>
<organism evidence="10 11">
    <name type="scientific">Lolium multiflorum</name>
    <name type="common">Italian ryegrass</name>
    <name type="synonym">Lolium perenne subsp. multiflorum</name>
    <dbReference type="NCBI Taxonomy" id="4521"/>
    <lineage>
        <taxon>Eukaryota</taxon>
        <taxon>Viridiplantae</taxon>
        <taxon>Streptophyta</taxon>
        <taxon>Embryophyta</taxon>
        <taxon>Tracheophyta</taxon>
        <taxon>Spermatophyta</taxon>
        <taxon>Magnoliopsida</taxon>
        <taxon>Liliopsida</taxon>
        <taxon>Poales</taxon>
        <taxon>Poaceae</taxon>
        <taxon>BOP clade</taxon>
        <taxon>Pooideae</taxon>
        <taxon>Poodae</taxon>
        <taxon>Poeae</taxon>
        <taxon>Poeae Chloroplast Group 2 (Poeae type)</taxon>
        <taxon>Loliodinae</taxon>
        <taxon>Loliinae</taxon>
        <taxon>Lolium</taxon>
    </lineage>
</organism>
<proteinExistence type="inferred from homology"/>
<feature type="transmembrane region" description="Helical" evidence="9">
    <location>
        <begin position="388"/>
        <end position="409"/>
    </location>
</feature>
<gene>
    <name evidence="8" type="primary">MLO</name>
    <name evidence="10" type="ORF">QYE76_057007</name>
</gene>
<evidence type="ECO:0000256" key="4">
    <source>
        <dbReference type="ARBA" id="ARBA00022821"/>
    </source>
</evidence>
<evidence type="ECO:0000256" key="1">
    <source>
        <dbReference type="ARBA" id="ARBA00004141"/>
    </source>
</evidence>
<comment type="caution">
    <text evidence="10">The sequence shown here is derived from an EMBL/GenBank/DDBJ whole genome shotgun (WGS) entry which is preliminary data.</text>
</comment>
<dbReference type="PANTHER" id="PTHR31942:SF52">
    <property type="entry name" value="MLO-LIKE PROTEIN 1"/>
    <property type="match status" value="1"/>
</dbReference>
<feature type="transmembrane region" description="Helical" evidence="9">
    <location>
        <begin position="289"/>
        <end position="307"/>
    </location>
</feature>
<evidence type="ECO:0000256" key="2">
    <source>
        <dbReference type="ARBA" id="ARBA00006574"/>
    </source>
</evidence>
<dbReference type="GO" id="GO:0016020">
    <property type="term" value="C:membrane"/>
    <property type="evidence" value="ECO:0007669"/>
    <property type="project" value="UniProtKB-SubCell"/>
</dbReference>
<dbReference type="Proteomes" id="UP001231189">
    <property type="component" value="Unassembled WGS sequence"/>
</dbReference>
<evidence type="ECO:0000313" key="10">
    <source>
        <dbReference type="EMBL" id="KAK1668848.1"/>
    </source>
</evidence>